<proteinExistence type="predicted"/>
<dbReference type="Proteomes" id="UP000265520">
    <property type="component" value="Unassembled WGS sequence"/>
</dbReference>
<accession>A0A392VWI9</accession>
<keyword evidence="2" id="KW-1185">Reference proteome</keyword>
<dbReference type="EMBL" id="LXQA011304929">
    <property type="protein sequence ID" value="MCI92576.1"/>
    <property type="molecule type" value="Genomic_DNA"/>
</dbReference>
<evidence type="ECO:0000313" key="1">
    <source>
        <dbReference type="EMBL" id="MCI92576.1"/>
    </source>
</evidence>
<evidence type="ECO:0000313" key="2">
    <source>
        <dbReference type="Proteomes" id="UP000265520"/>
    </source>
</evidence>
<reference evidence="1 2" key="1">
    <citation type="journal article" date="2018" name="Front. Plant Sci.">
        <title>Red Clover (Trifolium pratense) and Zigzag Clover (T. medium) - A Picture of Genomic Similarities and Differences.</title>
        <authorList>
            <person name="Dluhosova J."/>
            <person name="Istvanek J."/>
            <person name="Nedelnik J."/>
            <person name="Repkova J."/>
        </authorList>
    </citation>
    <scope>NUCLEOTIDE SEQUENCE [LARGE SCALE GENOMIC DNA]</scope>
    <source>
        <strain evidence="2">cv. 10/8</strain>
        <tissue evidence="1">Leaf</tissue>
    </source>
</reference>
<sequence>MDGTVTGGSHGGCHVMSGNSFDKLFMGSNWFNHEFDL</sequence>
<comment type="caution">
    <text evidence="1">The sequence shown here is derived from an EMBL/GenBank/DDBJ whole genome shotgun (WGS) entry which is preliminary data.</text>
</comment>
<organism evidence="1 2">
    <name type="scientific">Trifolium medium</name>
    <dbReference type="NCBI Taxonomy" id="97028"/>
    <lineage>
        <taxon>Eukaryota</taxon>
        <taxon>Viridiplantae</taxon>
        <taxon>Streptophyta</taxon>
        <taxon>Embryophyta</taxon>
        <taxon>Tracheophyta</taxon>
        <taxon>Spermatophyta</taxon>
        <taxon>Magnoliopsida</taxon>
        <taxon>eudicotyledons</taxon>
        <taxon>Gunneridae</taxon>
        <taxon>Pentapetalae</taxon>
        <taxon>rosids</taxon>
        <taxon>fabids</taxon>
        <taxon>Fabales</taxon>
        <taxon>Fabaceae</taxon>
        <taxon>Papilionoideae</taxon>
        <taxon>50 kb inversion clade</taxon>
        <taxon>NPAAA clade</taxon>
        <taxon>Hologalegina</taxon>
        <taxon>IRL clade</taxon>
        <taxon>Trifolieae</taxon>
        <taxon>Trifolium</taxon>
    </lineage>
</organism>
<name>A0A392VWI9_9FABA</name>
<feature type="non-terminal residue" evidence="1">
    <location>
        <position position="37"/>
    </location>
</feature>
<dbReference type="AlphaFoldDB" id="A0A392VWI9"/>
<protein>
    <submittedName>
        <fullName evidence="1">Uncharacterized protein</fullName>
    </submittedName>
</protein>